<reference evidence="4" key="2">
    <citation type="submission" date="2022-08" db="EMBL/GenBank/DDBJ databases">
        <authorList>
            <person name="Dong C."/>
        </authorList>
    </citation>
    <scope>NUCLEOTIDE SEQUENCE</scope>
    <source>
        <strain evidence="4">59MF3M-4</strain>
    </source>
</reference>
<dbReference type="GO" id="GO:0005829">
    <property type="term" value="C:cytosol"/>
    <property type="evidence" value="ECO:0007669"/>
    <property type="project" value="TreeGrafter"/>
</dbReference>
<dbReference type="CDD" id="cd03443">
    <property type="entry name" value="PaaI_thioesterase"/>
    <property type="match status" value="1"/>
</dbReference>
<dbReference type="InterPro" id="IPR006683">
    <property type="entry name" value="Thioestr_dom"/>
</dbReference>
<evidence type="ECO:0000256" key="2">
    <source>
        <dbReference type="ARBA" id="ARBA00022801"/>
    </source>
</evidence>
<keyword evidence="2" id="KW-0378">Hydrolase</keyword>
<comment type="caution">
    <text evidence="4">The sequence shown here is derived from an EMBL/GenBank/DDBJ whole genome shotgun (WGS) entry which is preliminary data.</text>
</comment>
<dbReference type="Pfam" id="PF03061">
    <property type="entry name" value="4HBT"/>
    <property type="match status" value="1"/>
</dbReference>
<evidence type="ECO:0000259" key="3">
    <source>
        <dbReference type="Pfam" id="PF03061"/>
    </source>
</evidence>
<sequence length="142" mass="15209">MSSIWFATPDIADMNRQMENTACSNLGIVITEAGDDYVVGTMPADERTFQPVGLVHGGANVLFAETLGSMAANLCLDNSKEYAVGQEINANHLRGVRSGELTGIAKLVHKGRSSQVWEIRINNAEGKLSCISRLTMAVVAAQ</sequence>
<evidence type="ECO:0000313" key="4">
    <source>
        <dbReference type="EMBL" id="MCT7359980.1"/>
    </source>
</evidence>
<evidence type="ECO:0000313" key="5">
    <source>
        <dbReference type="Proteomes" id="UP001147830"/>
    </source>
</evidence>
<dbReference type="PANTHER" id="PTHR43240:SF5">
    <property type="entry name" value="1,4-DIHYDROXY-2-NAPHTHOYL-COA THIOESTERASE 1"/>
    <property type="match status" value="1"/>
</dbReference>
<feature type="domain" description="Thioesterase" evidence="3">
    <location>
        <begin position="53"/>
        <end position="130"/>
    </location>
</feature>
<dbReference type="NCBIfam" id="TIGR00369">
    <property type="entry name" value="unchar_dom_1"/>
    <property type="match status" value="1"/>
</dbReference>
<name>A0A9X2WH59_9GAMM</name>
<dbReference type="GO" id="GO:0061522">
    <property type="term" value="F:1,4-dihydroxy-2-naphthoyl-CoA thioesterase activity"/>
    <property type="evidence" value="ECO:0007669"/>
    <property type="project" value="TreeGrafter"/>
</dbReference>
<dbReference type="EMBL" id="JAOANI010000020">
    <property type="protein sequence ID" value="MCT7359980.1"/>
    <property type="molecule type" value="Genomic_DNA"/>
</dbReference>
<dbReference type="Proteomes" id="UP001147830">
    <property type="component" value="Unassembled WGS sequence"/>
</dbReference>
<dbReference type="RefSeq" id="WP_260976843.1">
    <property type="nucleotide sequence ID" value="NZ_JAOANI010000020.1"/>
</dbReference>
<organism evidence="4 5">
    <name type="scientific">Thalassolituus pacificus</name>
    <dbReference type="NCBI Taxonomy" id="2975440"/>
    <lineage>
        <taxon>Bacteria</taxon>
        <taxon>Pseudomonadati</taxon>
        <taxon>Pseudomonadota</taxon>
        <taxon>Gammaproteobacteria</taxon>
        <taxon>Oceanospirillales</taxon>
        <taxon>Oceanospirillaceae</taxon>
        <taxon>Thalassolituus</taxon>
    </lineage>
</organism>
<accession>A0A9X2WH59</accession>
<dbReference type="SUPFAM" id="SSF54637">
    <property type="entry name" value="Thioesterase/thiol ester dehydrase-isomerase"/>
    <property type="match status" value="1"/>
</dbReference>
<evidence type="ECO:0000256" key="1">
    <source>
        <dbReference type="ARBA" id="ARBA00008324"/>
    </source>
</evidence>
<dbReference type="AlphaFoldDB" id="A0A9X2WH59"/>
<proteinExistence type="inferred from homology"/>
<protein>
    <submittedName>
        <fullName evidence="4">Hotdog fold thioesterase</fullName>
    </submittedName>
</protein>
<keyword evidence="5" id="KW-1185">Reference proteome</keyword>
<gene>
    <name evidence="4" type="ORF">NYR02_13250</name>
</gene>
<dbReference type="InterPro" id="IPR003736">
    <property type="entry name" value="PAAI_dom"/>
</dbReference>
<dbReference type="Gene3D" id="3.10.129.10">
    <property type="entry name" value="Hotdog Thioesterase"/>
    <property type="match status" value="1"/>
</dbReference>
<comment type="similarity">
    <text evidence="1">Belongs to the thioesterase PaaI family.</text>
</comment>
<dbReference type="InterPro" id="IPR029069">
    <property type="entry name" value="HotDog_dom_sf"/>
</dbReference>
<reference evidence="4" key="1">
    <citation type="journal article" date="2022" name="Front. Microbiol.">
        <title>Genome-based taxonomic rearrangement of Oceanobacter-related bacteria including the description of Thalassolituus hydrocarbonoclasticus sp. nov. and Thalassolituus pacificus sp. nov. and emended description of the genus Thalassolituus.</title>
        <authorList>
            <person name="Dong C."/>
            <person name="Wei L."/>
            <person name="Wang J."/>
            <person name="Lai Q."/>
            <person name="Huang Z."/>
            <person name="Shao Z."/>
        </authorList>
    </citation>
    <scope>NUCLEOTIDE SEQUENCE</scope>
    <source>
        <strain evidence="4">59MF3M-4</strain>
    </source>
</reference>
<dbReference type="PANTHER" id="PTHR43240">
    <property type="entry name" value="1,4-DIHYDROXY-2-NAPHTHOYL-COA THIOESTERASE 1"/>
    <property type="match status" value="1"/>
</dbReference>